<dbReference type="Proteomes" id="UP000644693">
    <property type="component" value="Unassembled WGS sequence"/>
</dbReference>
<dbReference type="EMBL" id="BMYM01000002">
    <property type="protein sequence ID" value="GHD34960.1"/>
    <property type="molecule type" value="Genomic_DNA"/>
</dbReference>
<dbReference type="GO" id="GO:0008168">
    <property type="term" value="F:methyltransferase activity"/>
    <property type="evidence" value="ECO:0007669"/>
    <property type="project" value="UniProtKB-KW"/>
</dbReference>
<dbReference type="Gene3D" id="3.40.50.150">
    <property type="entry name" value="Vaccinia Virus protein VP39"/>
    <property type="match status" value="1"/>
</dbReference>
<organism evidence="1 2">
    <name type="scientific">Parahalioglobus pacificus</name>
    <dbReference type="NCBI Taxonomy" id="930806"/>
    <lineage>
        <taxon>Bacteria</taxon>
        <taxon>Pseudomonadati</taxon>
        <taxon>Pseudomonadota</taxon>
        <taxon>Gammaproteobacteria</taxon>
        <taxon>Cellvibrionales</taxon>
        <taxon>Halieaceae</taxon>
        <taxon>Parahalioglobus</taxon>
    </lineage>
</organism>
<accession>A0A918XJJ4</accession>
<keyword evidence="2" id="KW-1185">Reference proteome</keyword>
<protein>
    <submittedName>
        <fullName evidence="1">Methylase</fullName>
    </submittedName>
</protein>
<proteinExistence type="predicted"/>
<dbReference type="PANTHER" id="PTHR20974:SF0">
    <property type="entry name" value="UPF0585 PROTEIN CG18661"/>
    <property type="match status" value="1"/>
</dbReference>
<sequence>MACLPFSQACENNRQPILEALKPRLRDQHHVLEVGSGTGQHACFFAERMPWLQWQPTELAENLPLLQPRCDASAAANLAEPKALDVTERPWPLPLGGSVFTANTLHIMPWAAVEALFMHLGDALSPGAVCIVYGPFNYGGAHTSESNARFDQWLADRGEHSAIRDFESVDALATAANLQLVSDTAMPANNRLLCWAQQSG</sequence>
<dbReference type="Pfam" id="PF06080">
    <property type="entry name" value="DUF938"/>
    <property type="match status" value="1"/>
</dbReference>
<dbReference type="PANTHER" id="PTHR20974">
    <property type="entry name" value="UPF0585 PROTEIN CG18661"/>
    <property type="match status" value="1"/>
</dbReference>
<keyword evidence="1" id="KW-0808">Transferase</keyword>
<reference evidence="1" key="1">
    <citation type="journal article" date="2014" name="Int. J. Syst. Evol. Microbiol.">
        <title>Complete genome sequence of Corynebacterium casei LMG S-19264T (=DSM 44701T), isolated from a smear-ripened cheese.</title>
        <authorList>
            <consortium name="US DOE Joint Genome Institute (JGI-PGF)"/>
            <person name="Walter F."/>
            <person name="Albersmeier A."/>
            <person name="Kalinowski J."/>
            <person name="Ruckert C."/>
        </authorList>
    </citation>
    <scope>NUCLEOTIDE SEQUENCE</scope>
    <source>
        <strain evidence="1">KCTC 23430</strain>
    </source>
</reference>
<dbReference type="RefSeq" id="WP_189477787.1">
    <property type="nucleotide sequence ID" value="NZ_BMYM01000002.1"/>
</dbReference>
<dbReference type="GO" id="GO:0032259">
    <property type="term" value="P:methylation"/>
    <property type="evidence" value="ECO:0007669"/>
    <property type="project" value="UniProtKB-KW"/>
</dbReference>
<dbReference type="SUPFAM" id="SSF53335">
    <property type="entry name" value="S-adenosyl-L-methionine-dependent methyltransferases"/>
    <property type="match status" value="1"/>
</dbReference>
<dbReference type="InterPro" id="IPR010342">
    <property type="entry name" value="DUF938"/>
</dbReference>
<dbReference type="InterPro" id="IPR029063">
    <property type="entry name" value="SAM-dependent_MTases_sf"/>
</dbReference>
<reference evidence="1" key="2">
    <citation type="submission" date="2020-09" db="EMBL/GenBank/DDBJ databases">
        <authorList>
            <person name="Sun Q."/>
            <person name="Kim S."/>
        </authorList>
    </citation>
    <scope>NUCLEOTIDE SEQUENCE</scope>
    <source>
        <strain evidence="1">KCTC 23430</strain>
    </source>
</reference>
<name>A0A918XJJ4_9GAMM</name>
<gene>
    <name evidence="1" type="ORF">GCM10007053_21300</name>
</gene>
<dbReference type="AlphaFoldDB" id="A0A918XJJ4"/>
<keyword evidence="1" id="KW-0489">Methyltransferase</keyword>
<evidence type="ECO:0000313" key="1">
    <source>
        <dbReference type="EMBL" id="GHD34960.1"/>
    </source>
</evidence>
<evidence type="ECO:0000313" key="2">
    <source>
        <dbReference type="Proteomes" id="UP000644693"/>
    </source>
</evidence>
<comment type="caution">
    <text evidence="1">The sequence shown here is derived from an EMBL/GenBank/DDBJ whole genome shotgun (WGS) entry which is preliminary data.</text>
</comment>